<proteinExistence type="inferred from homology"/>
<evidence type="ECO:0000313" key="4">
    <source>
        <dbReference type="EMBL" id="GER41625.1"/>
    </source>
</evidence>
<evidence type="ECO:0000259" key="3">
    <source>
        <dbReference type="PROSITE" id="PS50891"/>
    </source>
</evidence>
<dbReference type="EMBL" id="BKCP01006172">
    <property type="protein sequence ID" value="GER41625.1"/>
    <property type="molecule type" value="Genomic_DNA"/>
</dbReference>
<organism evidence="4 5">
    <name type="scientific">Striga asiatica</name>
    <name type="common">Asiatic witchweed</name>
    <name type="synonym">Buchnera asiatica</name>
    <dbReference type="NCBI Taxonomy" id="4170"/>
    <lineage>
        <taxon>Eukaryota</taxon>
        <taxon>Viridiplantae</taxon>
        <taxon>Streptophyta</taxon>
        <taxon>Embryophyta</taxon>
        <taxon>Tracheophyta</taxon>
        <taxon>Spermatophyta</taxon>
        <taxon>Magnoliopsida</taxon>
        <taxon>eudicotyledons</taxon>
        <taxon>Gunneridae</taxon>
        <taxon>Pentapetalae</taxon>
        <taxon>asterids</taxon>
        <taxon>lamiids</taxon>
        <taxon>Lamiales</taxon>
        <taxon>Orobanchaceae</taxon>
        <taxon>Buchnereae</taxon>
        <taxon>Striga</taxon>
    </lineage>
</organism>
<name>A0A5A7Q8N5_STRAF</name>
<keyword evidence="5" id="KW-1185">Reference proteome</keyword>
<dbReference type="Proteomes" id="UP000325081">
    <property type="component" value="Unassembled WGS sequence"/>
</dbReference>
<evidence type="ECO:0000313" key="5">
    <source>
        <dbReference type="Proteomes" id="UP000325081"/>
    </source>
</evidence>
<dbReference type="Pfam" id="PF03195">
    <property type="entry name" value="LOB"/>
    <property type="match status" value="1"/>
</dbReference>
<dbReference type="PANTHER" id="PTHR31301:SF19">
    <property type="entry name" value="LOB DOMAIN-CONTAINING PROTEIN 2"/>
    <property type="match status" value="1"/>
</dbReference>
<feature type="domain" description="LOB" evidence="3">
    <location>
        <begin position="15"/>
        <end position="117"/>
    </location>
</feature>
<comment type="caution">
    <text evidence="4">The sequence shown here is derived from an EMBL/GenBank/DDBJ whole genome shotgun (WGS) entry which is preliminary data.</text>
</comment>
<evidence type="ECO:0000256" key="1">
    <source>
        <dbReference type="ARBA" id="ARBA00005474"/>
    </source>
</evidence>
<dbReference type="PANTHER" id="PTHR31301">
    <property type="entry name" value="LOB DOMAIN-CONTAINING PROTEIN 4-RELATED"/>
    <property type="match status" value="1"/>
</dbReference>
<evidence type="ECO:0000256" key="2">
    <source>
        <dbReference type="SAM" id="MobiDB-lite"/>
    </source>
</evidence>
<reference evidence="5" key="1">
    <citation type="journal article" date="2019" name="Curr. Biol.">
        <title>Genome Sequence of Striga asiatica Provides Insight into the Evolution of Plant Parasitism.</title>
        <authorList>
            <person name="Yoshida S."/>
            <person name="Kim S."/>
            <person name="Wafula E.K."/>
            <person name="Tanskanen J."/>
            <person name="Kim Y.M."/>
            <person name="Honaas L."/>
            <person name="Yang Z."/>
            <person name="Spallek T."/>
            <person name="Conn C.E."/>
            <person name="Ichihashi Y."/>
            <person name="Cheong K."/>
            <person name="Cui S."/>
            <person name="Der J.P."/>
            <person name="Gundlach H."/>
            <person name="Jiao Y."/>
            <person name="Hori C."/>
            <person name="Ishida J.K."/>
            <person name="Kasahara H."/>
            <person name="Kiba T."/>
            <person name="Kim M.S."/>
            <person name="Koo N."/>
            <person name="Laohavisit A."/>
            <person name="Lee Y.H."/>
            <person name="Lumba S."/>
            <person name="McCourt P."/>
            <person name="Mortimer J.C."/>
            <person name="Mutuku J.M."/>
            <person name="Nomura T."/>
            <person name="Sasaki-Sekimoto Y."/>
            <person name="Seto Y."/>
            <person name="Wang Y."/>
            <person name="Wakatake T."/>
            <person name="Sakakibara H."/>
            <person name="Demura T."/>
            <person name="Yamaguchi S."/>
            <person name="Yoneyama K."/>
            <person name="Manabe R.I."/>
            <person name="Nelson D.C."/>
            <person name="Schulman A.H."/>
            <person name="Timko M.P."/>
            <person name="dePamphilis C.W."/>
            <person name="Choi D."/>
            <person name="Shirasu K."/>
        </authorList>
    </citation>
    <scope>NUCLEOTIDE SEQUENCE [LARGE SCALE GENOMIC DNA]</scope>
    <source>
        <strain evidence="5">cv. UVA1</strain>
    </source>
</reference>
<sequence length="219" mass="24529">MTNRNNENDEPSNHPACAACKNQRKKCAVGCLLRPHFPASEPEAFAAVHKVFGVANVTKMLREAQSPADQYEIARSLHWESAMWVRDPVRGPYGLFARVQDENQALREHANRQRLLLSQFIGPGDPRGNYGNSMAAEPEGGPVAYRPEFEPGFVFQQQLDGNVNLIRRPLVYGPGGPVGQFGHFVGPQEGSSMRANQEFDYGSWPQDQNHRSPKQEKFQ</sequence>
<feature type="region of interest" description="Disordered" evidence="2">
    <location>
        <begin position="186"/>
        <end position="219"/>
    </location>
</feature>
<protein>
    <submittedName>
        <fullName evidence="4">LOB domain-containing protein</fullName>
    </submittedName>
</protein>
<dbReference type="InterPro" id="IPR004883">
    <property type="entry name" value="LOB"/>
</dbReference>
<comment type="similarity">
    <text evidence="1">Belongs to the LOB domain-containing protein family.</text>
</comment>
<dbReference type="OrthoDB" id="913402at2759"/>
<feature type="compositionally biased region" description="Basic and acidic residues" evidence="2">
    <location>
        <begin position="208"/>
        <end position="219"/>
    </location>
</feature>
<gene>
    <name evidence="4" type="ORF">STAS_18344</name>
</gene>
<dbReference type="PROSITE" id="PS50891">
    <property type="entry name" value="LOB"/>
    <property type="match status" value="1"/>
</dbReference>
<accession>A0A5A7Q8N5</accession>
<dbReference type="AlphaFoldDB" id="A0A5A7Q8N5"/>